<dbReference type="Gene3D" id="3.40.50.1820">
    <property type="entry name" value="alpha/beta hydrolase"/>
    <property type="match status" value="2"/>
</dbReference>
<gene>
    <name evidence="3" type="ORF">V5E97_03580</name>
</gene>
<dbReference type="Pfam" id="PF05448">
    <property type="entry name" value="AXE1"/>
    <property type="match status" value="1"/>
</dbReference>
<protein>
    <submittedName>
        <fullName evidence="3">Acetylxylan esterase</fullName>
    </submittedName>
</protein>
<dbReference type="AlphaFoldDB" id="A0AAU7CJ04"/>
<feature type="signal peptide" evidence="1">
    <location>
        <begin position="1"/>
        <end position="28"/>
    </location>
</feature>
<dbReference type="InterPro" id="IPR029058">
    <property type="entry name" value="AB_hydrolase_fold"/>
</dbReference>
<dbReference type="InterPro" id="IPR050261">
    <property type="entry name" value="FrsA_esterase"/>
</dbReference>
<accession>A0AAU7CJ04</accession>
<dbReference type="EMBL" id="CP155447">
    <property type="protein sequence ID" value="XBH05112.1"/>
    <property type="molecule type" value="Genomic_DNA"/>
</dbReference>
<reference evidence="3" key="1">
    <citation type="submission" date="2024-05" db="EMBL/GenBank/DDBJ databases">
        <title>Planctomycetes of the genus Singulisphaera possess chitinolytic capabilities.</title>
        <authorList>
            <person name="Ivanova A."/>
        </authorList>
    </citation>
    <scope>NUCLEOTIDE SEQUENCE</scope>
    <source>
        <strain evidence="3">Ch08T</strain>
    </source>
</reference>
<dbReference type="SUPFAM" id="SSF53474">
    <property type="entry name" value="alpha/beta-Hydrolases"/>
    <property type="match status" value="1"/>
</dbReference>
<evidence type="ECO:0000259" key="2">
    <source>
        <dbReference type="Pfam" id="PF05448"/>
    </source>
</evidence>
<feature type="chain" id="PRO_5043997438" evidence="1">
    <location>
        <begin position="29"/>
        <end position="705"/>
    </location>
</feature>
<sequence length="705" mass="75551">MPLACKPITLVGLALLVALGSLSQLQGAEPDPAPNPYLKFIRSQAETLRAGTRSPETLPEWEAQAAEVRKGLQTAWGDFPTTPCPLEPQVLGTLDRDGYRVEKVVFQTRPGLRMTANAYVPNGPGKHPAILAVHGHWKGAKQDPVVQARCIGAAKLGFFVLAVDAFGAGERGVGKALGEYHGEMTGATLLPVGLPLSGIQVYENMRAVDYLLTRPEVDGEHIGITGASGGGNQSMYAGAWDKRLKAVVPVCSVGNYQAYLGIACCMCEMVPGALRFAEEWGVLGLTAPRGLLIVNATQDASQFSVAAAKQTLTPLEQVYRLNGQANHVRHAIFESKHDYNQAMREAMYGWMTLHLKGEGEGAPIAEPALKTEDPETLRCYPGDTRPDDWMTLPRFAAAEGRKLVAAKPPLSDPKAWAAEAKTRRKALVNTVFGGFPTVPPISFSNFMGGSLTTVFESEPGMHLFLGEGSGPPPFQSLDPKVKAKSDQHLAIVLDLDGPDTEANHFLVSEVSRAGWRSVPLYLRSTGRNGQPTDRVGQAPDHNPAEWALWIGRPLLGQWVFEVRRLLDGIEKRENRLPANIVVIGKGPAGLVALCAGAVDPRITKVAAVGTLASYITEEPYVGQKLGVMAPGILREVGDIAHLTALNAPKRVVIAGGVVGNGKALSAKALRDAYQPAAHVWNLLNAKENLILFNGTDPADVVEALR</sequence>
<evidence type="ECO:0000313" key="3">
    <source>
        <dbReference type="EMBL" id="XBH05112.1"/>
    </source>
</evidence>
<dbReference type="InterPro" id="IPR008391">
    <property type="entry name" value="AXE1_dom"/>
</dbReference>
<dbReference type="PANTHER" id="PTHR22946:SF8">
    <property type="entry name" value="ACETYL XYLAN ESTERASE DOMAIN-CONTAINING PROTEIN"/>
    <property type="match status" value="1"/>
</dbReference>
<name>A0AAU7CJ04_9BACT</name>
<feature type="domain" description="Acetyl xylan esterase" evidence="2">
    <location>
        <begin position="100"/>
        <end position="250"/>
    </location>
</feature>
<keyword evidence="1" id="KW-0732">Signal</keyword>
<dbReference type="PANTHER" id="PTHR22946">
    <property type="entry name" value="DIENELACTONE HYDROLASE DOMAIN-CONTAINING PROTEIN-RELATED"/>
    <property type="match status" value="1"/>
</dbReference>
<dbReference type="RefSeq" id="WP_406697912.1">
    <property type="nucleotide sequence ID" value="NZ_CP155447.1"/>
</dbReference>
<evidence type="ECO:0000256" key="1">
    <source>
        <dbReference type="SAM" id="SignalP"/>
    </source>
</evidence>
<organism evidence="3">
    <name type="scientific">Singulisphaera sp. Ch08</name>
    <dbReference type="NCBI Taxonomy" id="3120278"/>
    <lineage>
        <taxon>Bacteria</taxon>
        <taxon>Pseudomonadati</taxon>
        <taxon>Planctomycetota</taxon>
        <taxon>Planctomycetia</taxon>
        <taxon>Isosphaerales</taxon>
        <taxon>Isosphaeraceae</taxon>
        <taxon>Singulisphaera</taxon>
    </lineage>
</organism>
<proteinExistence type="predicted"/>